<reference evidence="1 2" key="1">
    <citation type="journal article" date="2012" name="Stand. Genomic Sci.">
        <title>Complete genome sequencing and analysis of Saprospira grandis str. Lewin, a predatory marine bacterium.</title>
        <authorList>
            <person name="Saw J.H."/>
            <person name="Yuryev A."/>
            <person name="Kanbe M."/>
            <person name="Hou S."/>
            <person name="Young A.G."/>
            <person name="Aizawa S."/>
            <person name="Alam M."/>
        </authorList>
    </citation>
    <scope>NUCLEOTIDE SEQUENCE [LARGE SCALE GENOMIC DNA]</scope>
    <source>
        <strain evidence="1 2">Lewin</strain>
    </source>
</reference>
<gene>
    <name evidence="1" type="ordered locus">SGRA_3979</name>
</gene>
<dbReference type="Proteomes" id="UP000007519">
    <property type="component" value="Chromosome"/>
</dbReference>
<sequence length="145" mass="17122">MDKVYCRSAKDHIGYDDLRFSDIELLILRENSQTVIFFDGGTFSRKDRKEFDLSLFREVDISFDEQRKEAKLVDVRYHYDELDHYMLFDNSTIVQITSHPIGYGETILQTTIKYDADSQKRSSYNSAKSSYLESDICEDLNLEDW</sequence>
<keyword evidence="2" id="KW-1185">Reference proteome</keyword>
<dbReference type="AlphaFoldDB" id="H6L8G9"/>
<evidence type="ECO:0000313" key="1">
    <source>
        <dbReference type="EMBL" id="AFC26694.1"/>
    </source>
</evidence>
<proteinExistence type="predicted"/>
<accession>H6L8G9</accession>
<evidence type="ECO:0000313" key="2">
    <source>
        <dbReference type="Proteomes" id="UP000007519"/>
    </source>
</evidence>
<dbReference type="STRING" id="984262.SGRA_3979"/>
<dbReference type="EMBL" id="CP002831">
    <property type="protein sequence ID" value="AFC26694.1"/>
    <property type="molecule type" value="Genomic_DNA"/>
</dbReference>
<dbReference type="KEGG" id="sgn:SGRA_3979"/>
<dbReference type="HOGENOM" id="CLU_1785549_0_0_10"/>
<organism evidence="1 2">
    <name type="scientific">Saprospira grandis (strain Lewin)</name>
    <dbReference type="NCBI Taxonomy" id="984262"/>
    <lineage>
        <taxon>Bacteria</taxon>
        <taxon>Pseudomonadati</taxon>
        <taxon>Bacteroidota</taxon>
        <taxon>Saprospiria</taxon>
        <taxon>Saprospirales</taxon>
        <taxon>Saprospiraceae</taxon>
        <taxon>Saprospira</taxon>
    </lineage>
</organism>
<dbReference type="RefSeq" id="WP_015694276.1">
    <property type="nucleotide sequence ID" value="NC_016940.1"/>
</dbReference>
<protein>
    <submittedName>
        <fullName evidence="1">Uncharacterized protein</fullName>
    </submittedName>
</protein>
<name>H6L8G9_SAPGL</name>